<dbReference type="AlphaFoldDB" id="A0A5N5T196"/>
<dbReference type="InterPro" id="IPR053897">
    <property type="entry name" value="Oaf_C"/>
</dbReference>
<dbReference type="EMBL" id="SEYY01014765">
    <property type="protein sequence ID" value="KAB7500206.1"/>
    <property type="molecule type" value="Genomic_DNA"/>
</dbReference>
<protein>
    <submittedName>
        <fullName evidence="4">Out at first protein</fullName>
    </submittedName>
</protein>
<evidence type="ECO:0000313" key="5">
    <source>
        <dbReference type="Proteomes" id="UP000326759"/>
    </source>
</evidence>
<dbReference type="PANTHER" id="PTHR13423">
    <property type="entry name" value="OUT AT FIRST"/>
    <property type="match status" value="1"/>
</dbReference>
<feature type="domain" description="Out at first C-terminal" evidence="3">
    <location>
        <begin position="235"/>
        <end position="296"/>
    </location>
</feature>
<evidence type="ECO:0000256" key="1">
    <source>
        <dbReference type="ARBA" id="ARBA00005786"/>
    </source>
</evidence>
<organism evidence="4 5">
    <name type="scientific">Armadillidium nasatum</name>
    <dbReference type="NCBI Taxonomy" id="96803"/>
    <lineage>
        <taxon>Eukaryota</taxon>
        <taxon>Metazoa</taxon>
        <taxon>Ecdysozoa</taxon>
        <taxon>Arthropoda</taxon>
        <taxon>Crustacea</taxon>
        <taxon>Multicrustacea</taxon>
        <taxon>Malacostraca</taxon>
        <taxon>Eumalacostraca</taxon>
        <taxon>Peracarida</taxon>
        <taxon>Isopoda</taxon>
        <taxon>Oniscidea</taxon>
        <taxon>Crinocheta</taxon>
        <taxon>Armadillidiidae</taxon>
        <taxon>Armadillidium</taxon>
    </lineage>
</organism>
<dbReference type="Pfam" id="PF14941">
    <property type="entry name" value="OAF_N"/>
    <property type="match status" value="1"/>
</dbReference>
<comment type="similarity">
    <text evidence="1">Belongs to the OAF family.</text>
</comment>
<dbReference type="InterPro" id="IPR053894">
    <property type="entry name" value="OAF_N"/>
</dbReference>
<dbReference type="Pfam" id="PF22873">
    <property type="entry name" value="OAF_C"/>
    <property type="match status" value="1"/>
</dbReference>
<evidence type="ECO:0000259" key="2">
    <source>
        <dbReference type="Pfam" id="PF14941"/>
    </source>
</evidence>
<dbReference type="PANTHER" id="PTHR13423:SF2">
    <property type="entry name" value="OUT AT FIRST PROTEIN HOMOLOG"/>
    <property type="match status" value="1"/>
</dbReference>
<accession>A0A5N5T196</accession>
<comment type="caution">
    <text evidence="4">The sequence shown here is derived from an EMBL/GenBank/DDBJ whole genome shotgun (WGS) entry which is preliminary data.</text>
</comment>
<evidence type="ECO:0000313" key="4">
    <source>
        <dbReference type="EMBL" id="KAB7500206.1"/>
    </source>
</evidence>
<feature type="domain" description="Out at first protein BRICHOS-like" evidence="2">
    <location>
        <begin position="83"/>
        <end position="203"/>
    </location>
</feature>
<reference evidence="4 5" key="1">
    <citation type="journal article" date="2019" name="PLoS Biol.">
        <title>Sex chromosomes control vertical transmission of feminizing Wolbachia symbionts in an isopod.</title>
        <authorList>
            <person name="Becking T."/>
            <person name="Chebbi M.A."/>
            <person name="Giraud I."/>
            <person name="Moumen B."/>
            <person name="Laverre T."/>
            <person name="Caubet Y."/>
            <person name="Peccoud J."/>
            <person name="Gilbert C."/>
            <person name="Cordaux R."/>
        </authorList>
    </citation>
    <scope>NUCLEOTIDE SEQUENCE [LARGE SCALE GENOMIC DNA]</scope>
    <source>
        <strain evidence="4">ANa2</strain>
        <tissue evidence="4">Whole body excluding digestive tract and cuticle</tissue>
    </source>
</reference>
<dbReference type="InterPro" id="IPR026315">
    <property type="entry name" value="Oaf"/>
</dbReference>
<evidence type="ECO:0000259" key="3">
    <source>
        <dbReference type="Pfam" id="PF22873"/>
    </source>
</evidence>
<proteinExistence type="inferred from homology"/>
<name>A0A5N5T196_9CRUS</name>
<gene>
    <name evidence="4" type="primary">oaf</name>
    <name evidence="4" type="ORF">Anas_02717</name>
</gene>
<keyword evidence="5" id="KW-1185">Reference proteome</keyword>
<dbReference type="OrthoDB" id="5947176at2759"/>
<sequence length="299" mass="33791">MFAESIIKINSDDHYTVKVANHMAHDACPSKVLTNRSQNYCLFNSHLWIASLSLSADCECESSVVKFLRNHFLPMLLTILSLLEFSLQDGSHTAQIVDFKQELQIFRVIMLGEEELDQSPYQVFCFVTKFAKGDFISSDAMSKLRQKNPTTVRTPEGDHGTEEFTMDLSLDVEGSSFISSHIPSLCAAASSSTYASEKDLKLWVTQKQDVDWDWSTVREATRRLPAKGLSFCSENSKDSSCICNHQICISWYPCGLKYCTGKDNSGKTVSYRCGIRTCRKCYKFNFYVTQKQACLTALE</sequence>
<dbReference type="Proteomes" id="UP000326759">
    <property type="component" value="Unassembled WGS sequence"/>
</dbReference>